<feature type="transmembrane region" description="Helical" evidence="5">
    <location>
        <begin position="223"/>
        <end position="244"/>
    </location>
</feature>
<keyword evidence="3 5" id="KW-1133">Transmembrane helix</keyword>
<proteinExistence type="predicted"/>
<feature type="transmembrane region" description="Helical" evidence="5">
    <location>
        <begin position="125"/>
        <end position="146"/>
    </location>
</feature>
<dbReference type="EMBL" id="PVNG01000003">
    <property type="protein sequence ID" value="PRX68670.1"/>
    <property type="molecule type" value="Genomic_DNA"/>
</dbReference>
<evidence type="ECO:0000256" key="2">
    <source>
        <dbReference type="ARBA" id="ARBA00022692"/>
    </source>
</evidence>
<reference evidence="6 7" key="1">
    <citation type="submission" date="2018-03" db="EMBL/GenBank/DDBJ databases">
        <title>Genomic Encyclopedia of Type Strains, Phase III (KMG-III): the genomes of soil and plant-associated and newly described type strains.</title>
        <authorList>
            <person name="Whitman W."/>
        </authorList>
    </citation>
    <scope>NUCLEOTIDE SEQUENCE [LARGE SCALE GENOMIC DNA]</scope>
    <source>
        <strain evidence="6 7">CGMCC 4.7104</strain>
    </source>
</reference>
<dbReference type="GO" id="GO:0016765">
    <property type="term" value="F:transferase activity, transferring alkyl or aryl (other than methyl) groups"/>
    <property type="evidence" value="ECO:0007669"/>
    <property type="project" value="InterPro"/>
</dbReference>
<dbReference type="RefSeq" id="WP_146178110.1">
    <property type="nucleotide sequence ID" value="NZ_PVNG01000003.1"/>
</dbReference>
<dbReference type="Proteomes" id="UP000238312">
    <property type="component" value="Unassembled WGS sequence"/>
</dbReference>
<dbReference type="InterPro" id="IPR000537">
    <property type="entry name" value="UbiA_prenyltransferase"/>
</dbReference>
<accession>A0A2T0N807</accession>
<keyword evidence="4 5" id="KW-0472">Membrane</keyword>
<evidence type="ECO:0000313" key="7">
    <source>
        <dbReference type="Proteomes" id="UP000238312"/>
    </source>
</evidence>
<feature type="transmembrane region" description="Helical" evidence="5">
    <location>
        <begin position="7"/>
        <end position="27"/>
    </location>
</feature>
<evidence type="ECO:0000256" key="1">
    <source>
        <dbReference type="ARBA" id="ARBA00004141"/>
    </source>
</evidence>
<feature type="transmembrane region" description="Helical" evidence="5">
    <location>
        <begin position="152"/>
        <end position="169"/>
    </location>
</feature>
<keyword evidence="6" id="KW-0808">Transferase</keyword>
<comment type="caution">
    <text evidence="6">The sequence shown here is derived from an EMBL/GenBank/DDBJ whole genome shotgun (WGS) entry which is preliminary data.</text>
</comment>
<protein>
    <submittedName>
        <fullName evidence="6">4-hydroxybenzoate polyprenyltransferase</fullName>
    </submittedName>
</protein>
<dbReference type="InterPro" id="IPR050475">
    <property type="entry name" value="Prenyltransferase_related"/>
</dbReference>
<dbReference type="OrthoDB" id="9782418at2"/>
<evidence type="ECO:0000256" key="3">
    <source>
        <dbReference type="ARBA" id="ARBA00022989"/>
    </source>
</evidence>
<dbReference type="InterPro" id="IPR044878">
    <property type="entry name" value="UbiA_sf"/>
</dbReference>
<comment type="subcellular location">
    <subcellularLocation>
        <location evidence="1">Membrane</location>
        <topology evidence="1">Multi-pass membrane protein</topology>
    </subcellularLocation>
</comment>
<keyword evidence="7" id="KW-1185">Reference proteome</keyword>
<feature type="transmembrane region" description="Helical" evidence="5">
    <location>
        <begin position="99"/>
        <end position="118"/>
    </location>
</feature>
<sequence length="280" mass="30159">MIRLVRPITVVGVALEVILGGHLSGVHIPVSSLTMPALGTGALLGFANTFNDIMDVDADRRGNRNRPISREGVTRIQATFVAFLLVAGGVVLLSLSVSMLSLAVALLLSVISILYSIVFKGVMLLGNLICASLCAAPILFGSLVAGYVSPRAVISFSLITMFLLSYEILKSMRDRDADEWTGSQTLAVVCPISTVKYLYVTGITVSVIIALVIFGFASDPFLYLGLILAGVAAPSLLSVSIVYRRHRPTLLEISQAVLLMKMPWLPAIYAFSLLVHPYYW</sequence>
<gene>
    <name evidence="6" type="ORF">B0I32_103632</name>
</gene>
<feature type="transmembrane region" description="Helical" evidence="5">
    <location>
        <begin position="197"/>
        <end position="217"/>
    </location>
</feature>
<name>A0A2T0N807_9ACTN</name>
<dbReference type="AlphaFoldDB" id="A0A2T0N807"/>
<feature type="transmembrane region" description="Helical" evidence="5">
    <location>
        <begin position="72"/>
        <end position="93"/>
    </location>
</feature>
<evidence type="ECO:0000256" key="5">
    <source>
        <dbReference type="SAM" id="Phobius"/>
    </source>
</evidence>
<feature type="transmembrane region" description="Helical" evidence="5">
    <location>
        <begin position="33"/>
        <end position="51"/>
    </location>
</feature>
<dbReference type="Pfam" id="PF01040">
    <property type="entry name" value="UbiA"/>
    <property type="match status" value="1"/>
</dbReference>
<organism evidence="6 7">
    <name type="scientific">Nonomuraea fuscirosea</name>
    <dbReference type="NCBI Taxonomy" id="1291556"/>
    <lineage>
        <taxon>Bacteria</taxon>
        <taxon>Bacillati</taxon>
        <taxon>Actinomycetota</taxon>
        <taxon>Actinomycetes</taxon>
        <taxon>Streptosporangiales</taxon>
        <taxon>Streptosporangiaceae</taxon>
        <taxon>Nonomuraea</taxon>
    </lineage>
</organism>
<dbReference type="PANTHER" id="PTHR42723:SF1">
    <property type="entry name" value="CHLOROPHYLL SYNTHASE, CHLOROPLASTIC"/>
    <property type="match status" value="1"/>
</dbReference>
<keyword evidence="2 5" id="KW-0812">Transmembrane</keyword>
<evidence type="ECO:0000313" key="6">
    <source>
        <dbReference type="EMBL" id="PRX68670.1"/>
    </source>
</evidence>
<evidence type="ECO:0000256" key="4">
    <source>
        <dbReference type="ARBA" id="ARBA00023136"/>
    </source>
</evidence>
<dbReference type="GO" id="GO:0016020">
    <property type="term" value="C:membrane"/>
    <property type="evidence" value="ECO:0007669"/>
    <property type="project" value="UniProtKB-SubCell"/>
</dbReference>
<dbReference type="PANTHER" id="PTHR42723">
    <property type="entry name" value="CHLOROPHYLL SYNTHASE"/>
    <property type="match status" value="1"/>
</dbReference>
<dbReference type="Gene3D" id="1.10.357.140">
    <property type="entry name" value="UbiA prenyltransferase"/>
    <property type="match status" value="1"/>
</dbReference>
<feature type="transmembrane region" description="Helical" evidence="5">
    <location>
        <begin position="256"/>
        <end position="279"/>
    </location>
</feature>